<dbReference type="EMBL" id="BONU01000013">
    <property type="protein sequence ID" value="GIG73963.1"/>
    <property type="molecule type" value="Genomic_DNA"/>
</dbReference>
<comment type="subcellular location">
    <subcellularLocation>
        <location evidence="1">Membrane</location>
        <topology evidence="1">Multi-pass membrane protein</topology>
    </subcellularLocation>
</comment>
<dbReference type="Proteomes" id="UP000653674">
    <property type="component" value="Unassembled WGS sequence"/>
</dbReference>
<evidence type="ECO:0000256" key="2">
    <source>
        <dbReference type="ARBA" id="ARBA00007524"/>
    </source>
</evidence>
<feature type="transmembrane region" description="Helical" evidence="6">
    <location>
        <begin position="57"/>
        <end position="77"/>
    </location>
</feature>
<keyword evidence="5 6" id="KW-0472">Membrane</keyword>
<reference evidence="7" key="1">
    <citation type="submission" date="2021-01" db="EMBL/GenBank/DDBJ databases">
        <title>Whole genome shotgun sequence of Planosporangium flavigriseum NBRC 105377.</title>
        <authorList>
            <person name="Komaki H."/>
            <person name="Tamura T."/>
        </authorList>
    </citation>
    <scope>NUCLEOTIDE SEQUENCE</scope>
    <source>
        <strain evidence="7">NBRC 105377</strain>
    </source>
</reference>
<proteinExistence type="inferred from homology"/>
<accession>A0A8J3LNY8</accession>
<feature type="transmembrane region" description="Helical" evidence="6">
    <location>
        <begin position="24"/>
        <end position="45"/>
    </location>
</feature>
<sequence>MADTQSRLTWYTTLDRPRWRPPPAVLGAAWTPLYALTMVAGARVLDRTAGAQRRPFARAYAASLVLGAAWSALFFGARSPRLALADAVVLNAANVSLLRHAWRADRLAAVELLPYVGWMAAMTAVTAAVATR</sequence>
<evidence type="ECO:0000256" key="6">
    <source>
        <dbReference type="SAM" id="Phobius"/>
    </source>
</evidence>
<keyword evidence="8" id="KW-1185">Reference proteome</keyword>
<keyword evidence="4 6" id="KW-1133">Transmembrane helix</keyword>
<dbReference type="GO" id="GO:0016020">
    <property type="term" value="C:membrane"/>
    <property type="evidence" value="ECO:0007669"/>
    <property type="project" value="UniProtKB-SubCell"/>
</dbReference>
<feature type="transmembrane region" description="Helical" evidence="6">
    <location>
        <begin position="112"/>
        <end position="130"/>
    </location>
</feature>
<dbReference type="Gene3D" id="1.20.1260.100">
    <property type="entry name" value="TspO/MBR protein"/>
    <property type="match status" value="1"/>
</dbReference>
<keyword evidence="3 6" id="KW-0812">Transmembrane</keyword>
<evidence type="ECO:0000256" key="5">
    <source>
        <dbReference type="ARBA" id="ARBA00023136"/>
    </source>
</evidence>
<evidence type="ECO:0000256" key="4">
    <source>
        <dbReference type="ARBA" id="ARBA00022989"/>
    </source>
</evidence>
<comment type="caution">
    <text evidence="7">The sequence shown here is derived from an EMBL/GenBank/DDBJ whole genome shotgun (WGS) entry which is preliminary data.</text>
</comment>
<comment type="similarity">
    <text evidence="2">Belongs to the TspO/BZRP family.</text>
</comment>
<organism evidence="7 8">
    <name type="scientific">Planosporangium flavigriseum</name>
    <dbReference type="NCBI Taxonomy" id="373681"/>
    <lineage>
        <taxon>Bacteria</taxon>
        <taxon>Bacillati</taxon>
        <taxon>Actinomycetota</taxon>
        <taxon>Actinomycetes</taxon>
        <taxon>Micromonosporales</taxon>
        <taxon>Micromonosporaceae</taxon>
        <taxon>Planosporangium</taxon>
    </lineage>
</organism>
<dbReference type="GO" id="GO:0033013">
    <property type="term" value="P:tetrapyrrole metabolic process"/>
    <property type="evidence" value="ECO:0007669"/>
    <property type="project" value="UniProtKB-ARBA"/>
</dbReference>
<dbReference type="PANTHER" id="PTHR10057">
    <property type="entry name" value="PERIPHERAL-TYPE BENZODIAZEPINE RECEPTOR"/>
    <property type="match status" value="1"/>
</dbReference>
<dbReference type="AlphaFoldDB" id="A0A8J3LNY8"/>
<dbReference type="CDD" id="cd15904">
    <property type="entry name" value="TSPO_MBR"/>
    <property type="match status" value="1"/>
</dbReference>
<gene>
    <name evidence="7" type="ORF">Pfl04_23670</name>
</gene>
<dbReference type="InterPro" id="IPR004307">
    <property type="entry name" value="TspO_MBR"/>
</dbReference>
<dbReference type="Pfam" id="PF03073">
    <property type="entry name" value="TspO_MBR"/>
    <property type="match status" value="1"/>
</dbReference>
<evidence type="ECO:0000313" key="7">
    <source>
        <dbReference type="EMBL" id="GIG73963.1"/>
    </source>
</evidence>
<dbReference type="PANTHER" id="PTHR10057:SF0">
    <property type="entry name" value="TRANSLOCATOR PROTEIN"/>
    <property type="match status" value="1"/>
</dbReference>
<evidence type="ECO:0000256" key="3">
    <source>
        <dbReference type="ARBA" id="ARBA00022692"/>
    </source>
</evidence>
<protein>
    <recommendedName>
        <fullName evidence="9">TspO and MBR related proteins</fullName>
    </recommendedName>
</protein>
<dbReference type="PIRSF" id="PIRSF005859">
    <property type="entry name" value="PBR"/>
    <property type="match status" value="1"/>
</dbReference>
<evidence type="ECO:0008006" key="9">
    <source>
        <dbReference type="Google" id="ProtNLM"/>
    </source>
</evidence>
<name>A0A8J3LNY8_9ACTN</name>
<evidence type="ECO:0000256" key="1">
    <source>
        <dbReference type="ARBA" id="ARBA00004141"/>
    </source>
</evidence>
<evidence type="ECO:0000313" key="8">
    <source>
        <dbReference type="Proteomes" id="UP000653674"/>
    </source>
</evidence>
<dbReference type="InterPro" id="IPR038330">
    <property type="entry name" value="TspO/MBR-related_sf"/>
</dbReference>
<dbReference type="FunFam" id="1.20.1260.100:FF:000001">
    <property type="entry name" value="translocator protein 2"/>
    <property type="match status" value="1"/>
</dbReference>